<name>A0ABQ6CW77_9HYPH</name>
<protein>
    <submittedName>
        <fullName evidence="1">Uncharacterized protein</fullName>
    </submittedName>
</protein>
<comment type="caution">
    <text evidence="1">The sequence shown here is derived from an EMBL/GenBank/DDBJ whole genome shotgun (WGS) entry which is preliminary data.</text>
</comment>
<evidence type="ECO:0000313" key="1">
    <source>
        <dbReference type="EMBL" id="GLS23872.1"/>
    </source>
</evidence>
<sequence>MTGTVLSCETGRVVAGTPAINSFTLVLSVCGLRRGRDGAVSKSRGLGEAEVFPDEEEEVSEVREDRVLDRAKAGRGHKFGHGLQTAYG</sequence>
<proteinExistence type="predicted"/>
<evidence type="ECO:0000313" key="2">
    <source>
        <dbReference type="Proteomes" id="UP001156882"/>
    </source>
</evidence>
<keyword evidence="2" id="KW-1185">Reference proteome</keyword>
<reference evidence="2" key="1">
    <citation type="journal article" date="2019" name="Int. J. Syst. Evol. Microbiol.">
        <title>The Global Catalogue of Microorganisms (GCM) 10K type strain sequencing project: providing services to taxonomists for standard genome sequencing and annotation.</title>
        <authorList>
            <consortium name="The Broad Institute Genomics Platform"/>
            <consortium name="The Broad Institute Genome Sequencing Center for Infectious Disease"/>
            <person name="Wu L."/>
            <person name="Ma J."/>
        </authorList>
    </citation>
    <scope>NUCLEOTIDE SEQUENCE [LARGE SCALE GENOMIC DNA]</scope>
    <source>
        <strain evidence="2">NBRC 101365</strain>
    </source>
</reference>
<dbReference type="EMBL" id="BSPC01000088">
    <property type="protein sequence ID" value="GLS23872.1"/>
    <property type="molecule type" value="Genomic_DNA"/>
</dbReference>
<dbReference type="Proteomes" id="UP001156882">
    <property type="component" value="Unassembled WGS sequence"/>
</dbReference>
<accession>A0ABQ6CW77</accession>
<gene>
    <name evidence="1" type="ORF">GCM10007874_68930</name>
</gene>
<organism evidence="1 2">
    <name type="scientific">Labrys miyagiensis</name>
    <dbReference type="NCBI Taxonomy" id="346912"/>
    <lineage>
        <taxon>Bacteria</taxon>
        <taxon>Pseudomonadati</taxon>
        <taxon>Pseudomonadota</taxon>
        <taxon>Alphaproteobacteria</taxon>
        <taxon>Hyphomicrobiales</taxon>
        <taxon>Xanthobacteraceae</taxon>
        <taxon>Labrys</taxon>
    </lineage>
</organism>